<evidence type="ECO:0000313" key="1">
    <source>
        <dbReference type="EMBL" id="QTG17357.1"/>
    </source>
</evidence>
<dbReference type="RefSeq" id="WP_333722963.1">
    <property type="nucleotide sequence ID" value="NZ_CP049221.1"/>
</dbReference>
<dbReference type="EMBL" id="CP049221">
    <property type="protein sequence ID" value="QTG17357.1"/>
    <property type="molecule type" value="Genomic_DNA"/>
</dbReference>
<evidence type="ECO:0000313" key="2">
    <source>
        <dbReference type="Proteomes" id="UP000663946"/>
    </source>
</evidence>
<accession>A0AAJ4N9I0</accession>
<dbReference type="Proteomes" id="UP000663946">
    <property type="component" value="Plasmid pQ15_94_4"/>
</dbReference>
<sequence length="84" mass="9109">MYLLLVNSAFAVKSRLTAVRIAGSEISQLRNRTDQVCGFFNIVGIGAVGLVRAQHVVLYVMMARFSDSEPARIALSVGEQVAKP</sequence>
<geneLocation type="plasmid" evidence="1 2">
    <name>pQ15_94_4</name>
</geneLocation>
<protein>
    <submittedName>
        <fullName evidence="1">Uncharacterized protein</fullName>
    </submittedName>
</protein>
<organism evidence="1 2">
    <name type="scientific">Agrobacterium tumefaciens</name>
    <dbReference type="NCBI Taxonomy" id="358"/>
    <lineage>
        <taxon>Bacteria</taxon>
        <taxon>Pseudomonadati</taxon>
        <taxon>Pseudomonadota</taxon>
        <taxon>Alphaproteobacteria</taxon>
        <taxon>Hyphomicrobiales</taxon>
        <taxon>Rhizobiaceae</taxon>
        <taxon>Rhizobium/Agrobacterium group</taxon>
        <taxon>Agrobacterium</taxon>
        <taxon>Agrobacterium tumefaciens complex</taxon>
    </lineage>
</organism>
<proteinExistence type="predicted"/>
<reference evidence="1" key="1">
    <citation type="submission" date="2020-02" db="EMBL/GenBank/DDBJ databases">
        <title>Unexpected conservation and global transmission of agrobacterial virulence plasmids.</title>
        <authorList>
            <person name="Weisberg A.J."/>
            <person name="Davis E.W. II"/>
            <person name="Tabima J.R."/>
            <person name="Belcher M.S."/>
            <person name="Miller M."/>
            <person name="Kuo C.-H."/>
            <person name="Loper J.E."/>
            <person name="Grunwald N.J."/>
            <person name="Putnam M.L."/>
            <person name="Chang J.H."/>
        </authorList>
    </citation>
    <scope>NUCLEOTIDE SEQUENCE</scope>
    <source>
        <strain evidence="1">Q15/94</strain>
        <plasmid evidence="1">pQ15_94_4</plasmid>
    </source>
</reference>
<dbReference type="AlphaFoldDB" id="A0AAJ4N9I0"/>
<name>A0AAJ4N9I0_AGRTU</name>
<keyword evidence="1" id="KW-0614">Plasmid</keyword>
<gene>
    <name evidence="1" type="ORF">G6M86_29185</name>
</gene>